<evidence type="ECO:0000313" key="2">
    <source>
        <dbReference type="EMBL" id="KAF5788273.1"/>
    </source>
</evidence>
<name>A0A251TPF7_HELAN</name>
<sequence length="90" mass="10581">METLRRQWHHLRPAFNNFSPKSAVLLSALASNYLKIFHTNCYQLRLFRLLEEEMRETSTIDVLFHPKLPKKEGVTSDDTTKLSTKSTTDW</sequence>
<evidence type="ECO:0000313" key="3">
    <source>
        <dbReference type="EMBL" id="OTG13007.1"/>
    </source>
</evidence>
<reference evidence="2 4" key="1">
    <citation type="journal article" date="2017" name="Nature">
        <title>The sunflower genome provides insights into oil metabolism, flowering and Asterid evolution.</title>
        <authorList>
            <person name="Badouin H."/>
            <person name="Gouzy J."/>
            <person name="Grassa C.J."/>
            <person name="Murat F."/>
            <person name="Staton S.E."/>
            <person name="Cottret L."/>
            <person name="Lelandais-Briere C."/>
            <person name="Owens G.L."/>
            <person name="Carrere S."/>
            <person name="Mayjonade B."/>
            <person name="Legrand L."/>
            <person name="Gill N."/>
            <person name="Kane N.C."/>
            <person name="Bowers J.E."/>
            <person name="Hubner S."/>
            <person name="Bellec A."/>
            <person name="Berard A."/>
            <person name="Berges H."/>
            <person name="Blanchet N."/>
            <person name="Boniface M.C."/>
            <person name="Brunel D."/>
            <person name="Catrice O."/>
            <person name="Chaidir N."/>
            <person name="Claudel C."/>
            <person name="Donnadieu C."/>
            <person name="Faraut T."/>
            <person name="Fievet G."/>
            <person name="Helmstetter N."/>
            <person name="King M."/>
            <person name="Knapp S.J."/>
            <person name="Lai Z."/>
            <person name="Le Paslier M.C."/>
            <person name="Lippi Y."/>
            <person name="Lorenzon L."/>
            <person name="Mandel J.R."/>
            <person name="Marage G."/>
            <person name="Marchand G."/>
            <person name="Marquand E."/>
            <person name="Bret-Mestries E."/>
            <person name="Morien E."/>
            <person name="Nambeesan S."/>
            <person name="Nguyen T."/>
            <person name="Pegot-Espagnet P."/>
            <person name="Pouilly N."/>
            <person name="Raftis F."/>
            <person name="Sallet E."/>
            <person name="Schiex T."/>
            <person name="Thomas J."/>
            <person name="Vandecasteele C."/>
            <person name="Vares D."/>
            <person name="Vear F."/>
            <person name="Vautrin S."/>
            <person name="Crespi M."/>
            <person name="Mangin B."/>
            <person name="Burke J.M."/>
            <person name="Salse J."/>
            <person name="Munos S."/>
            <person name="Vincourt P."/>
            <person name="Rieseberg L.H."/>
            <person name="Langlade N.B."/>
        </authorList>
    </citation>
    <scope>NUCLEOTIDE SEQUENCE [LARGE SCALE GENOMIC DNA]</scope>
    <source>
        <strain evidence="4">cv. SF193</strain>
        <tissue evidence="2">Leaves</tissue>
    </source>
</reference>
<dbReference type="Gramene" id="mRNA:HanXRQr2_Chr10g0462191">
    <property type="protein sequence ID" value="mRNA:HanXRQr2_Chr10g0462191"/>
    <property type="gene ID" value="HanXRQr2_Chr10g0462191"/>
</dbReference>
<evidence type="ECO:0000313" key="4">
    <source>
        <dbReference type="Proteomes" id="UP000215914"/>
    </source>
</evidence>
<feature type="compositionally biased region" description="Basic and acidic residues" evidence="1">
    <location>
        <begin position="69"/>
        <end position="80"/>
    </location>
</feature>
<reference evidence="3" key="2">
    <citation type="submission" date="2017-02" db="EMBL/GenBank/DDBJ databases">
        <title>Sunflower complete genome.</title>
        <authorList>
            <person name="Langlade N."/>
            <person name="Munos S."/>
        </authorList>
    </citation>
    <scope>NUCLEOTIDE SEQUENCE [LARGE SCALE GENOMIC DNA]</scope>
    <source>
        <tissue evidence="3">Leaves</tissue>
    </source>
</reference>
<organism evidence="3 4">
    <name type="scientific">Helianthus annuus</name>
    <name type="common">Common sunflower</name>
    <dbReference type="NCBI Taxonomy" id="4232"/>
    <lineage>
        <taxon>Eukaryota</taxon>
        <taxon>Viridiplantae</taxon>
        <taxon>Streptophyta</taxon>
        <taxon>Embryophyta</taxon>
        <taxon>Tracheophyta</taxon>
        <taxon>Spermatophyta</taxon>
        <taxon>Magnoliopsida</taxon>
        <taxon>eudicotyledons</taxon>
        <taxon>Gunneridae</taxon>
        <taxon>Pentapetalae</taxon>
        <taxon>asterids</taxon>
        <taxon>campanulids</taxon>
        <taxon>Asterales</taxon>
        <taxon>Asteraceae</taxon>
        <taxon>Asteroideae</taxon>
        <taxon>Heliantheae alliance</taxon>
        <taxon>Heliantheae</taxon>
        <taxon>Helianthus</taxon>
    </lineage>
</organism>
<reference evidence="2" key="3">
    <citation type="submission" date="2020-06" db="EMBL/GenBank/DDBJ databases">
        <title>Helianthus annuus Genome sequencing and assembly Release 2.</title>
        <authorList>
            <person name="Gouzy J."/>
            <person name="Langlade N."/>
            <person name="Munos S."/>
        </authorList>
    </citation>
    <scope>NUCLEOTIDE SEQUENCE</scope>
    <source>
        <tissue evidence="2">Leaves</tissue>
    </source>
</reference>
<dbReference type="InParanoid" id="A0A251TPF7"/>
<feature type="compositionally biased region" description="Low complexity" evidence="1">
    <location>
        <begin position="81"/>
        <end position="90"/>
    </location>
</feature>
<accession>A0A251TPF7</accession>
<proteinExistence type="predicted"/>
<evidence type="ECO:0000256" key="1">
    <source>
        <dbReference type="SAM" id="MobiDB-lite"/>
    </source>
</evidence>
<dbReference type="EMBL" id="CM007899">
    <property type="protein sequence ID" value="OTG13007.1"/>
    <property type="molecule type" value="Genomic_DNA"/>
</dbReference>
<feature type="region of interest" description="Disordered" evidence="1">
    <location>
        <begin position="69"/>
        <end position="90"/>
    </location>
</feature>
<keyword evidence="4" id="KW-1185">Reference proteome</keyword>
<dbReference type="EMBL" id="MNCJ02000325">
    <property type="protein sequence ID" value="KAF5788273.1"/>
    <property type="molecule type" value="Genomic_DNA"/>
</dbReference>
<protein>
    <submittedName>
        <fullName evidence="3">Uncharacterized protein</fullName>
    </submittedName>
</protein>
<gene>
    <name evidence="3" type="ORF">HannXRQ_Chr10g0315901</name>
    <name evidence="2" type="ORF">HanXRQr2_Chr10g0462191</name>
</gene>
<dbReference type="AlphaFoldDB" id="A0A251TPF7"/>
<dbReference type="Proteomes" id="UP000215914">
    <property type="component" value="Chromosome 10"/>
</dbReference>